<gene>
    <name evidence="3" type="ORF">RXV79_20025</name>
</gene>
<protein>
    <recommendedName>
        <fullName evidence="5">PsiF repeat-containing protein</fullName>
    </recommendedName>
</protein>
<accession>A0ABZ0CQT8</accession>
<dbReference type="Proteomes" id="UP001303946">
    <property type="component" value="Chromosome"/>
</dbReference>
<dbReference type="RefSeq" id="WP_316699865.1">
    <property type="nucleotide sequence ID" value="NZ_CP136336.1"/>
</dbReference>
<sequence>MRTFPLLIGLASLIVSSSAAMAQPGPGAGRPCVAASSASGAGVANCTGPREGMRGGMAPRARWGRDFTPGWGMMSREEQQQHRDKMLSFSDYEQCRTYMEQHHGQMADRAKERGRTMPDTPRRDACAGLKTPAPKAK</sequence>
<feature type="compositionally biased region" description="Basic and acidic residues" evidence="1">
    <location>
        <begin position="100"/>
        <end position="125"/>
    </location>
</feature>
<dbReference type="EMBL" id="CP136336">
    <property type="protein sequence ID" value="WOB07193.1"/>
    <property type="molecule type" value="Genomic_DNA"/>
</dbReference>
<feature type="signal peptide" evidence="2">
    <location>
        <begin position="1"/>
        <end position="22"/>
    </location>
</feature>
<evidence type="ECO:0000256" key="1">
    <source>
        <dbReference type="SAM" id="MobiDB-lite"/>
    </source>
</evidence>
<evidence type="ECO:0008006" key="5">
    <source>
        <dbReference type="Google" id="ProtNLM"/>
    </source>
</evidence>
<proteinExistence type="predicted"/>
<feature type="region of interest" description="Disordered" evidence="1">
    <location>
        <begin position="100"/>
        <end position="137"/>
    </location>
</feature>
<evidence type="ECO:0000313" key="3">
    <source>
        <dbReference type="EMBL" id="WOB07193.1"/>
    </source>
</evidence>
<feature type="region of interest" description="Disordered" evidence="1">
    <location>
        <begin position="39"/>
        <end position="61"/>
    </location>
</feature>
<keyword evidence="4" id="KW-1185">Reference proteome</keyword>
<feature type="chain" id="PRO_5045977096" description="PsiF repeat-containing protein" evidence="2">
    <location>
        <begin position="23"/>
        <end position="137"/>
    </location>
</feature>
<evidence type="ECO:0000313" key="4">
    <source>
        <dbReference type="Proteomes" id="UP001303946"/>
    </source>
</evidence>
<evidence type="ECO:0000256" key="2">
    <source>
        <dbReference type="SAM" id="SignalP"/>
    </source>
</evidence>
<reference evidence="3 4" key="1">
    <citation type="submission" date="2023-10" db="EMBL/GenBank/DDBJ databases">
        <title>Bacteria for the degradation of biodegradable plastic PBAT(Polybutylene adipate terephthalate).</title>
        <authorList>
            <person name="Weon H.-Y."/>
            <person name="Yeon J."/>
        </authorList>
    </citation>
    <scope>NUCLEOTIDE SEQUENCE [LARGE SCALE GENOMIC DNA]</scope>
    <source>
        <strain evidence="3 4">SBD 7-3</strain>
    </source>
</reference>
<name>A0ABZ0CQT8_9BURK</name>
<organism evidence="3 4">
    <name type="scientific">Piscinibacter gummiphilus</name>
    <dbReference type="NCBI Taxonomy" id="946333"/>
    <lineage>
        <taxon>Bacteria</taxon>
        <taxon>Pseudomonadati</taxon>
        <taxon>Pseudomonadota</taxon>
        <taxon>Betaproteobacteria</taxon>
        <taxon>Burkholderiales</taxon>
        <taxon>Sphaerotilaceae</taxon>
        <taxon>Piscinibacter</taxon>
    </lineage>
</organism>
<keyword evidence="2" id="KW-0732">Signal</keyword>